<dbReference type="InterPro" id="IPR036291">
    <property type="entry name" value="NAD(P)-bd_dom_sf"/>
</dbReference>
<reference evidence="5 6" key="1">
    <citation type="submission" date="2016-03" db="EMBL/GenBank/DDBJ databases">
        <title>Draft Genome Sequence of the Strain BR 10245 (Bradyrhizobium sp.) isolated from nodules of Centrolobium paraense.</title>
        <authorList>
            <person name="Simoes-Araujo J.L.Sr."/>
            <person name="Barauna A.C."/>
            <person name="Silva K."/>
            <person name="Zilli J.E."/>
        </authorList>
    </citation>
    <scope>NUCLEOTIDE SEQUENCE [LARGE SCALE GENOMIC DNA]</scope>
    <source>
        <strain evidence="5 6">BR 10245</strain>
    </source>
</reference>
<dbReference type="InterPro" id="IPR002347">
    <property type="entry name" value="SDR_fam"/>
</dbReference>
<evidence type="ECO:0000256" key="3">
    <source>
        <dbReference type="RuleBase" id="RU000363"/>
    </source>
</evidence>
<keyword evidence="2" id="KW-0560">Oxidoreductase</keyword>
<evidence type="ECO:0000256" key="1">
    <source>
        <dbReference type="ARBA" id="ARBA00006484"/>
    </source>
</evidence>
<dbReference type="SMART" id="SM00822">
    <property type="entry name" value="PKS_KR"/>
    <property type="match status" value="1"/>
</dbReference>
<dbReference type="Proteomes" id="UP000076959">
    <property type="component" value="Unassembled WGS sequence"/>
</dbReference>
<evidence type="ECO:0000313" key="6">
    <source>
        <dbReference type="Proteomes" id="UP000076959"/>
    </source>
</evidence>
<dbReference type="EMBL" id="LUUB01000106">
    <property type="protein sequence ID" value="OAF01153.1"/>
    <property type="molecule type" value="Genomic_DNA"/>
</dbReference>
<keyword evidence="6" id="KW-1185">Reference proteome</keyword>
<dbReference type="InterPro" id="IPR057326">
    <property type="entry name" value="KR_dom"/>
</dbReference>
<proteinExistence type="inferred from homology"/>
<comment type="caution">
    <text evidence="5">The sequence shown here is derived from an EMBL/GenBank/DDBJ whole genome shotgun (WGS) entry which is preliminary data.</text>
</comment>
<dbReference type="GO" id="GO:0016491">
    <property type="term" value="F:oxidoreductase activity"/>
    <property type="evidence" value="ECO:0007669"/>
    <property type="project" value="UniProtKB-KW"/>
</dbReference>
<dbReference type="SUPFAM" id="SSF51735">
    <property type="entry name" value="NAD(P)-binding Rossmann-fold domains"/>
    <property type="match status" value="1"/>
</dbReference>
<dbReference type="AlphaFoldDB" id="A0A176Y9B6"/>
<dbReference type="PRINTS" id="PR00080">
    <property type="entry name" value="SDRFAMILY"/>
</dbReference>
<name>A0A176Y9B6_9BRAD</name>
<protein>
    <submittedName>
        <fullName evidence="5">Short-chain dehydrogenase/reductase</fullName>
    </submittedName>
</protein>
<gene>
    <name evidence="5" type="ORF">AYJ54_29095</name>
</gene>
<dbReference type="CDD" id="cd05374">
    <property type="entry name" value="17beta-HSD-like_SDR_c"/>
    <property type="match status" value="1"/>
</dbReference>
<evidence type="ECO:0000259" key="4">
    <source>
        <dbReference type="SMART" id="SM00822"/>
    </source>
</evidence>
<organism evidence="5 6">
    <name type="scientific">Bradyrhizobium centrolobii</name>
    <dbReference type="NCBI Taxonomy" id="1505087"/>
    <lineage>
        <taxon>Bacteria</taxon>
        <taxon>Pseudomonadati</taxon>
        <taxon>Pseudomonadota</taxon>
        <taxon>Alphaproteobacteria</taxon>
        <taxon>Hyphomicrobiales</taxon>
        <taxon>Nitrobacteraceae</taxon>
        <taxon>Bradyrhizobium</taxon>
    </lineage>
</organism>
<feature type="domain" description="Ketoreductase" evidence="4">
    <location>
        <begin position="2"/>
        <end position="186"/>
    </location>
</feature>
<dbReference type="STRING" id="1505087.AYJ54_29095"/>
<dbReference type="OrthoDB" id="9793825at2"/>
<evidence type="ECO:0000313" key="5">
    <source>
        <dbReference type="EMBL" id="OAF01153.1"/>
    </source>
</evidence>
<dbReference type="PANTHER" id="PTHR43976">
    <property type="entry name" value="SHORT CHAIN DEHYDROGENASE"/>
    <property type="match status" value="1"/>
</dbReference>
<dbReference type="PANTHER" id="PTHR43976:SF16">
    <property type="entry name" value="SHORT-CHAIN DEHYDROGENASE_REDUCTASE FAMILY PROTEIN"/>
    <property type="match status" value="1"/>
</dbReference>
<dbReference type="Gene3D" id="3.40.50.720">
    <property type="entry name" value="NAD(P)-binding Rossmann-like Domain"/>
    <property type="match status" value="1"/>
</dbReference>
<sequence>MAVVVVTGTSTGIGLATAVTLARGGHVVFAGMRNLDKGGELREVAAKENLPITLVKLDIDSDKSVDEAFRRILKEVGHIDALVNNAGIPGRGYVEETPIAFFRQVMETNFFGSLRCIQAVLPSMRERKSGCIVNITSVARQFGMPPQAPYAASKWAFEGLSECLAQELSPFNVRVAIVEPGVIATPMTTTPRPVPPPSPYSMHGRRMAAYFMASLGRPTSPFDVARTIQDIVDGKSTKLRNPAGADGATLINWRKSKTDEEWVHLGAASDAEWLADAAKYSGLDIKL</sequence>
<accession>A0A176Y9B6</accession>
<comment type="similarity">
    <text evidence="1 3">Belongs to the short-chain dehydrogenases/reductases (SDR) family.</text>
</comment>
<dbReference type="PRINTS" id="PR00081">
    <property type="entry name" value="GDHRDH"/>
</dbReference>
<evidence type="ECO:0000256" key="2">
    <source>
        <dbReference type="ARBA" id="ARBA00023002"/>
    </source>
</evidence>
<dbReference type="Pfam" id="PF00106">
    <property type="entry name" value="adh_short"/>
    <property type="match status" value="1"/>
</dbReference>
<dbReference type="InterPro" id="IPR051911">
    <property type="entry name" value="SDR_oxidoreductase"/>
</dbReference>